<comment type="caution">
    <text evidence="1">The sequence shown here is derived from an EMBL/GenBank/DDBJ whole genome shotgun (WGS) entry which is preliminary data.</text>
</comment>
<organism evidence="1 2">
    <name type="scientific">Auriscalpium vulgare</name>
    <dbReference type="NCBI Taxonomy" id="40419"/>
    <lineage>
        <taxon>Eukaryota</taxon>
        <taxon>Fungi</taxon>
        <taxon>Dikarya</taxon>
        <taxon>Basidiomycota</taxon>
        <taxon>Agaricomycotina</taxon>
        <taxon>Agaricomycetes</taxon>
        <taxon>Russulales</taxon>
        <taxon>Auriscalpiaceae</taxon>
        <taxon>Auriscalpium</taxon>
    </lineage>
</organism>
<sequence length="84" mass="9347">MLRSPHLAVARAGAIPSVRLHPSRSFSASASRQKQRLVILGSGWGGYEVLRRIDKKRWSAYLSRTPNSVTRATSKTARGHIQSY</sequence>
<reference evidence="1" key="1">
    <citation type="submission" date="2021-02" db="EMBL/GenBank/DDBJ databases">
        <authorList>
            <consortium name="DOE Joint Genome Institute"/>
            <person name="Ahrendt S."/>
            <person name="Looney B.P."/>
            <person name="Miyauchi S."/>
            <person name="Morin E."/>
            <person name="Drula E."/>
            <person name="Courty P.E."/>
            <person name="Chicoki N."/>
            <person name="Fauchery L."/>
            <person name="Kohler A."/>
            <person name="Kuo A."/>
            <person name="Labutti K."/>
            <person name="Pangilinan J."/>
            <person name="Lipzen A."/>
            <person name="Riley R."/>
            <person name="Andreopoulos W."/>
            <person name="He G."/>
            <person name="Johnson J."/>
            <person name="Barry K.W."/>
            <person name="Grigoriev I.V."/>
            <person name="Nagy L."/>
            <person name="Hibbett D."/>
            <person name="Henrissat B."/>
            <person name="Matheny P.B."/>
            <person name="Labbe J."/>
            <person name="Martin F."/>
        </authorList>
    </citation>
    <scope>NUCLEOTIDE SEQUENCE</scope>
    <source>
        <strain evidence="1">FP105234-sp</strain>
    </source>
</reference>
<reference evidence="1" key="2">
    <citation type="journal article" date="2022" name="New Phytol.">
        <title>Evolutionary transition to the ectomycorrhizal habit in the genomes of a hyperdiverse lineage of mushroom-forming fungi.</title>
        <authorList>
            <person name="Looney B."/>
            <person name="Miyauchi S."/>
            <person name="Morin E."/>
            <person name="Drula E."/>
            <person name="Courty P.E."/>
            <person name="Kohler A."/>
            <person name="Kuo A."/>
            <person name="LaButti K."/>
            <person name="Pangilinan J."/>
            <person name="Lipzen A."/>
            <person name="Riley R."/>
            <person name="Andreopoulos W."/>
            <person name="He G."/>
            <person name="Johnson J."/>
            <person name="Nolan M."/>
            <person name="Tritt A."/>
            <person name="Barry K.W."/>
            <person name="Grigoriev I.V."/>
            <person name="Nagy L.G."/>
            <person name="Hibbett D."/>
            <person name="Henrissat B."/>
            <person name="Matheny P.B."/>
            <person name="Labbe J."/>
            <person name="Martin F.M."/>
        </authorList>
    </citation>
    <scope>NUCLEOTIDE SEQUENCE</scope>
    <source>
        <strain evidence="1">FP105234-sp</strain>
    </source>
</reference>
<keyword evidence="2" id="KW-1185">Reference proteome</keyword>
<gene>
    <name evidence="1" type="ORF">FA95DRAFT_1497567</name>
</gene>
<proteinExistence type="predicted"/>
<dbReference type="EMBL" id="MU275992">
    <property type="protein sequence ID" value="KAI0044179.1"/>
    <property type="molecule type" value="Genomic_DNA"/>
</dbReference>
<accession>A0ACB8RJ35</accession>
<name>A0ACB8RJ35_9AGAM</name>
<protein>
    <submittedName>
        <fullName evidence="1">Uncharacterized protein</fullName>
    </submittedName>
</protein>
<evidence type="ECO:0000313" key="1">
    <source>
        <dbReference type="EMBL" id="KAI0044179.1"/>
    </source>
</evidence>
<evidence type="ECO:0000313" key="2">
    <source>
        <dbReference type="Proteomes" id="UP000814033"/>
    </source>
</evidence>
<dbReference type="Proteomes" id="UP000814033">
    <property type="component" value="Unassembled WGS sequence"/>
</dbReference>